<sequence>MSGIRKQAIISSIVIYIGVAFGVLNTYLFVTKGTFTQDQYALTRLFNDVGQNFYTLASLGIIPIVYKFYPYYKDNLEEKDIDLLSRAFVYAMVGFVIVAIGAYYFEPIVIRKFGKRSQLFVDYYLYIIPYFFGFLFFSLLEGYAWALQKTILPNFLKETGMRVYVMLLAILYFFKWIDFPRFMQLFSLAYILIALILLIYLLRTGKFRFNFKTSRVTKKFKKKMLNMQVLIFGGIIITSVGQTIDGLIIASLNGLEDAAVYLLALYTSSLMQIPIRSMQSIATGVLVRLWKDKNIKEIKRIYYRSSINLLLISLIIFGNIWLNIADGLEIFNVQEAYKAGIPLVLIFGIVRLIDAGTGLNAQVIGSSVYWRFEFFSGVVMLALRIPLVYLFIKENGIIGSVYGDLISLSVYNFIRFEFLRRKFGMQPFSIKTLYALFLGISAYFITYFLFQQYHEFVFLILRSIVFSGIMVAGILLLKLTPDAMQLIGNARKRFNILKQYFTNIFH</sequence>
<evidence type="ECO:0000313" key="7">
    <source>
        <dbReference type="EMBL" id="QEC66085.1"/>
    </source>
</evidence>
<feature type="transmembrane region" description="Helical" evidence="6">
    <location>
        <begin position="301"/>
        <end position="324"/>
    </location>
</feature>
<keyword evidence="4 6" id="KW-1133">Transmembrane helix</keyword>
<evidence type="ECO:0000256" key="4">
    <source>
        <dbReference type="ARBA" id="ARBA00022989"/>
    </source>
</evidence>
<evidence type="ECO:0000313" key="8">
    <source>
        <dbReference type="Proteomes" id="UP000321533"/>
    </source>
</evidence>
<evidence type="ECO:0000256" key="3">
    <source>
        <dbReference type="ARBA" id="ARBA00022692"/>
    </source>
</evidence>
<dbReference type="KEGG" id="pgin:FRZ67_01730"/>
<keyword evidence="3 6" id="KW-0812">Transmembrane</keyword>
<keyword evidence="2" id="KW-1003">Cell membrane</keyword>
<comment type="subcellular location">
    <subcellularLocation>
        <location evidence="1">Cell membrane</location>
        <topology evidence="1">Multi-pass membrane protein</topology>
    </subcellularLocation>
</comment>
<feature type="transmembrane region" description="Helical" evidence="6">
    <location>
        <begin position="336"/>
        <end position="353"/>
    </location>
</feature>
<reference evidence="7 8" key="1">
    <citation type="journal article" date="2016" name="Int. J. Syst. Evol. Microbiol.">
        <title>Panacibacter ginsenosidivorans gen. nov., sp. nov., with ginsenoside converting activity isolated from soil of a ginseng field.</title>
        <authorList>
            <person name="Siddiqi M.Z."/>
            <person name="Muhammad Shafi S."/>
            <person name="Choi K.D."/>
            <person name="Im W.T."/>
        </authorList>
    </citation>
    <scope>NUCLEOTIDE SEQUENCE [LARGE SCALE GENOMIC DNA]</scope>
    <source>
        <strain evidence="7 8">Gsoil1550</strain>
    </source>
</reference>
<dbReference type="InterPro" id="IPR050833">
    <property type="entry name" value="Poly_Biosynth_Transport"/>
</dbReference>
<dbReference type="PANTHER" id="PTHR30250:SF11">
    <property type="entry name" value="O-ANTIGEN TRANSPORTER-RELATED"/>
    <property type="match status" value="1"/>
</dbReference>
<dbReference type="AlphaFoldDB" id="A0A5B8V4X5"/>
<evidence type="ECO:0000256" key="1">
    <source>
        <dbReference type="ARBA" id="ARBA00004651"/>
    </source>
</evidence>
<keyword evidence="5 6" id="KW-0472">Membrane</keyword>
<feature type="transmembrane region" description="Helical" evidence="6">
    <location>
        <begin position="398"/>
        <end position="416"/>
    </location>
</feature>
<feature type="transmembrane region" description="Helical" evidence="6">
    <location>
        <begin position="229"/>
        <end position="252"/>
    </location>
</feature>
<evidence type="ECO:0000256" key="6">
    <source>
        <dbReference type="SAM" id="Phobius"/>
    </source>
</evidence>
<feature type="transmembrane region" description="Helical" evidence="6">
    <location>
        <begin position="258"/>
        <end position="275"/>
    </location>
</feature>
<feature type="transmembrane region" description="Helical" evidence="6">
    <location>
        <begin position="87"/>
        <end position="105"/>
    </location>
</feature>
<organism evidence="7 8">
    <name type="scientific">Panacibacter ginsenosidivorans</name>
    <dbReference type="NCBI Taxonomy" id="1813871"/>
    <lineage>
        <taxon>Bacteria</taxon>
        <taxon>Pseudomonadati</taxon>
        <taxon>Bacteroidota</taxon>
        <taxon>Chitinophagia</taxon>
        <taxon>Chitinophagales</taxon>
        <taxon>Chitinophagaceae</taxon>
        <taxon>Panacibacter</taxon>
    </lineage>
</organism>
<name>A0A5B8V4X5_9BACT</name>
<keyword evidence="8" id="KW-1185">Reference proteome</keyword>
<proteinExistence type="predicted"/>
<accession>A0A5B8V4X5</accession>
<evidence type="ECO:0008006" key="9">
    <source>
        <dbReference type="Google" id="ProtNLM"/>
    </source>
</evidence>
<feature type="transmembrane region" description="Helical" evidence="6">
    <location>
        <begin position="374"/>
        <end position="392"/>
    </location>
</feature>
<dbReference type="RefSeq" id="WP_147187885.1">
    <property type="nucleotide sequence ID" value="NZ_CP042435.1"/>
</dbReference>
<evidence type="ECO:0000256" key="2">
    <source>
        <dbReference type="ARBA" id="ARBA00022475"/>
    </source>
</evidence>
<dbReference type="EMBL" id="CP042435">
    <property type="protein sequence ID" value="QEC66085.1"/>
    <property type="molecule type" value="Genomic_DNA"/>
</dbReference>
<protein>
    <recommendedName>
        <fullName evidence="9">Oligosaccharide flippase family protein</fullName>
    </recommendedName>
</protein>
<gene>
    <name evidence="7" type="ORF">FRZ67_01730</name>
</gene>
<feature type="transmembrane region" description="Helical" evidence="6">
    <location>
        <begin position="159"/>
        <end position="177"/>
    </location>
</feature>
<feature type="transmembrane region" description="Helical" evidence="6">
    <location>
        <begin position="183"/>
        <end position="202"/>
    </location>
</feature>
<dbReference type="OrthoDB" id="88014at2"/>
<feature type="transmembrane region" description="Helical" evidence="6">
    <location>
        <begin position="125"/>
        <end position="147"/>
    </location>
</feature>
<dbReference type="GO" id="GO:0005886">
    <property type="term" value="C:plasma membrane"/>
    <property type="evidence" value="ECO:0007669"/>
    <property type="project" value="UniProtKB-SubCell"/>
</dbReference>
<feature type="transmembrane region" description="Helical" evidence="6">
    <location>
        <begin position="456"/>
        <end position="477"/>
    </location>
</feature>
<evidence type="ECO:0000256" key="5">
    <source>
        <dbReference type="ARBA" id="ARBA00023136"/>
    </source>
</evidence>
<feature type="transmembrane region" description="Helical" evidence="6">
    <location>
        <begin position="49"/>
        <end position="66"/>
    </location>
</feature>
<dbReference type="PANTHER" id="PTHR30250">
    <property type="entry name" value="PST FAMILY PREDICTED COLANIC ACID TRANSPORTER"/>
    <property type="match status" value="1"/>
</dbReference>
<feature type="transmembrane region" description="Helical" evidence="6">
    <location>
        <begin position="7"/>
        <end position="29"/>
    </location>
</feature>
<feature type="transmembrane region" description="Helical" evidence="6">
    <location>
        <begin position="428"/>
        <end position="450"/>
    </location>
</feature>
<dbReference type="Proteomes" id="UP000321533">
    <property type="component" value="Chromosome"/>
</dbReference>